<feature type="non-terminal residue" evidence="1">
    <location>
        <position position="1"/>
    </location>
</feature>
<dbReference type="EMBL" id="BLLF01002531">
    <property type="protein sequence ID" value="GFH24417.1"/>
    <property type="molecule type" value="Genomic_DNA"/>
</dbReference>
<keyword evidence="2" id="KW-1185">Reference proteome</keyword>
<reference evidence="1 2" key="1">
    <citation type="submission" date="2020-02" db="EMBL/GenBank/DDBJ databases">
        <title>Draft genome sequence of Haematococcus lacustris strain NIES-144.</title>
        <authorList>
            <person name="Morimoto D."/>
            <person name="Nakagawa S."/>
            <person name="Yoshida T."/>
            <person name="Sawayama S."/>
        </authorList>
    </citation>
    <scope>NUCLEOTIDE SEQUENCE [LARGE SCALE GENOMIC DNA]</scope>
    <source>
        <strain evidence="1 2">NIES-144</strain>
    </source>
</reference>
<name>A0A699ZNM3_HAELA</name>
<evidence type="ECO:0000313" key="2">
    <source>
        <dbReference type="Proteomes" id="UP000485058"/>
    </source>
</evidence>
<accession>A0A699ZNM3</accession>
<dbReference type="Proteomes" id="UP000485058">
    <property type="component" value="Unassembled WGS sequence"/>
</dbReference>
<protein>
    <submittedName>
        <fullName evidence="1">Uncharacterized protein</fullName>
    </submittedName>
</protein>
<organism evidence="1 2">
    <name type="scientific">Haematococcus lacustris</name>
    <name type="common">Green alga</name>
    <name type="synonym">Haematococcus pluvialis</name>
    <dbReference type="NCBI Taxonomy" id="44745"/>
    <lineage>
        <taxon>Eukaryota</taxon>
        <taxon>Viridiplantae</taxon>
        <taxon>Chlorophyta</taxon>
        <taxon>core chlorophytes</taxon>
        <taxon>Chlorophyceae</taxon>
        <taxon>CS clade</taxon>
        <taxon>Chlamydomonadales</taxon>
        <taxon>Haematococcaceae</taxon>
        <taxon>Haematococcus</taxon>
    </lineage>
</organism>
<evidence type="ECO:0000313" key="1">
    <source>
        <dbReference type="EMBL" id="GFH24417.1"/>
    </source>
</evidence>
<dbReference type="PANTHER" id="PTHR16128">
    <property type="entry name" value="FAD/NAD(P)-BINDING OXIDOREDUCTASE FAMILY PROTEIN"/>
    <property type="match status" value="1"/>
</dbReference>
<sequence length="108" mass="11559">MTQTTRLDLASAGLMFDHAAQFFTATDPRFKQPLDPGFEGTLVSTAQYGARNKVPQEAVPEDVQDKVSGELLAALARHLGHPGSPAALPEVVYSRCQLWGAALPLNSP</sequence>
<gene>
    <name evidence="1" type="ORF">HaLaN_22211</name>
</gene>
<feature type="non-terminal residue" evidence="1">
    <location>
        <position position="108"/>
    </location>
</feature>
<dbReference type="PANTHER" id="PTHR16128:SF8">
    <property type="entry name" value="EXPRESSED PROTEIN"/>
    <property type="match status" value="1"/>
</dbReference>
<comment type="caution">
    <text evidence="1">The sequence shown here is derived from an EMBL/GenBank/DDBJ whole genome shotgun (WGS) entry which is preliminary data.</text>
</comment>
<dbReference type="AlphaFoldDB" id="A0A699ZNM3"/>
<proteinExistence type="predicted"/>
<dbReference type="Gene3D" id="3.90.660.10">
    <property type="match status" value="1"/>
</dbReference>